<reference evidence="3 4" key="1">
    <citation type="submission" date="2014-09" db="EMBL/GenBank/DDBJ databases">
        <authorList>
            <person name="Magalhaes I.L.F."/>
            <person name="Oliveira U."/>
            <person name="Santos F.R."/>
            <person name="Vidigal T.H.D.A."/>
            <person name="Brescovit A.D."/>
            <person name="Santos A.J."/>
        </authorList>
    </citation>
    <scope>NUCLEOTIDE SEQUENCE [LARGE SCALE GENOMIC DNA]</scope>
</reference>
<dbReference type="GO" id="GO:0016787">
    <property type="term" value="F:hydrolase activity"/>
    <property type="evidence" value="ECO:0007669"/>
    <property type="project" value="UniProtKB-KW"/>
</dbReference>
<protein>
    <submittedName>
        <fullName evidence="3">Arylacetamide deacetylase</fullName>
    </submittedName>
</protein>
<feature type="domain" description="Alpha/beta hydrolase fold-3" evidence="2">
    <location>
        <begin position="172"/>
        <end position="404"/>
    </location>
</feature>
<accession>A0A0P1BEW7</accession>
<dbReference type="EMBL" id="CCYA01000248">
    <property type="protein sequence ID" value="CEH14724.1"/>
    <property type="molecule type" value="Genomic_DNA"/>
</dbReference>
<keyword evidence="1" id="KW-0378">Hydrolase</keyword>
<evidence type="ECO:0000256" key="1">
    <source>
        <dbReference type="ARBA" id="ARBA00022801"/>
    </source>
</evidence>
<sequence>MANPFLSLYKFCYQVYYFISVGFVRLPADLIANAGRSGERRYAFQEAILLSLSKHVLHVLVSVNGGVRGQYLSEQTDAERTKRFQSIGSMPDVIAGVEEQRLKGHIAFALRVLAKATQAPRNAGEVAQSQTHANSKSSRDLLAKPVPVGIFWTGERASKLKQSPAQPGEKVVLWLHGGYYFLGTAETNSKTAYSTLTLDYLDASRRAGAAASAGSSILAIEYRKSDRAPWPAPLIDALAGWNYLTEELDFKPENVILMGESAGAHLALALTRYLKENLNVLPGANILACPYLDLTGALAKDPKGSAANNAAVDWLSPVADAYARAKLVPEYLGSSERKQLLQSTYLSPSYPSSSIYGAEGEQVSEASVYENWCRTFVFVGTNDILFDHSDIHERRMRLGNDGKVSDKKFYERFNVAGAPHAFHMLPPPSFASQRKEAADRAVRWISLV</sequence>
<dbReference type="Pfam" id="PF07859">
    <property type="entry name" value="Abhydrolase_3"/>
    <property type="match status" value="1"/>
</dbReference>
<name>A0A0P1BEW7_9BASI</name>
<dbReference type="AlphaFoldDB" id="A0A0P1BEW7"/>
<dbReference type="STRING" id="401625.A0A0P1BEW7"/>
<dbReference type="Gene3D" id="3.40.50.1820">
    <property type="entry name" value="alpha/beta hydrolase"/>
    <property type="match status" value="1"/>
</dbReference>
<evidence type="ECO:0000313" key="3">
    <source>
        <dbReference type="EMBL" id="CEH14724.1"/>
    </source>
</evidence>
<evidence type="ECO:0000259" key="2">
    <source>
        <dbReference type="Pfam" id="PF07859"/>
    </source>
</evidence>
<proteinExistence type="predicted"/>
<keyword evidence="4" id="KW-1185">Reference proteome</keyword>
<organism evidence="3 4">
    <name type="scientific">Ceraceosorus bombacis</name>
    <dbReference type="NCBI Taxonomy" id="401625"/>
    <lineage>
        <taxon>Eukaryota</taxon>
        <taxon>Fungi</taxon>
        <taxon>Dikarya</taxon>
        <taxon>Basidiomycota</taxon>
        <taxon>Ustilaginomycotina</taxon>
        <taxon>Exobasidiomycetes</taxon>
        <taxon>Ceraceosorales</taxon>
        <taxon>Ceraceosoraceae</taxon>
        <taxon>Ceraceosorus</taxon>
    </lineage>
</organism>
<dbReference type="InterPro" id="IPR050300">
    <property type="entry name" value="GDXG_lipolytic_enzyme"/>
</dbReference>
<dbReference type="OrthoDB" id="2152029at2759"/>
<dbReference type="PANTHER" id="PTHR48081:SF8">
    <property type="entry name" value="ALPHA_BETA HYDROLASE FOLD-3 DOMAIN-CONTAINING PROTEIN-RELATED"/>
    <property type="match status" value="1"/>
</dbReference>
<dbReference type="InterPro" id="IPR013094">
    <property type="entry name" value="AB_hydrolase_3"/>
</dbReference>
<evidence type="ECO:0000313" key="4">
    <source>
        <dbReference type="Proteomes" id="UP000054845"/>
    </source>
</evidence>
<dbReference type="PANTHER" id="PTHR48081">
    <property type="entry name" value="AB HYDROLASE SUPERFAMILY PROTEIN C4A8.06C"/>
    <property type="match status" value="1"/>
</dbReference>
<dbReference type="InterPro" id="IPR029058">
    <property type="entry name" value="AB_hydrolase_fold"/>
</dbReference>
<dbReference type="Proteomes" id="UP000054845">
    <property type="component" value="Unassembled WGS sequence"/>
</dbReference>
<dbReference type="SUPFAM" id="SSF53474">
    <property type="entry name" value="alpha/beta-Hydrolases"/>
    <property type="match status" value="1"/>
</dbReference>